<name>A0A7T8IW92_9CAUD</name>
<proteinExistence type="predicted"/>
<organism evidence="1 2">
    <name type="scientific">Erwinia phage pEa_SNUABM_5</name>
    <dbReference type="NCBI Taxonomy" id="2797313"/>
    <lineage>
        <taxon>Viruses</taxon>
        <taxon>Duplodnaviria</taxon>
        <taxon>Heunggongvirae</taxon>
        <taxon>Uroviricota</taxon>
        <taxon>Caudoviricetes</taxon>
        <taxon>Rivsvirus</taxon>
        <taxon>Rivsvirus SNUABM5</taxon>
    </lineage>
</organism>
<keyword evidence="2" id="KW-1185">Reference proteome</keyword>
<dbReference type="EMBL" id="MW366843">
    <property type="protein sequence ID" value="QQO90364.1"/>
    <property type="molecule type" value="Genomic_DNA"/>
</dbReference>
<gene>
    <name evidence="1" type="ORF">pEaSNUABM5_00222</name>
</gene>
<reference evidence="1 2" key="1">
    <citation type="submission" date="2020-12" db="EMBL/GenBank/DDBJ databases">
        <title>Complete genome sequence of Erwinia phage pEa_SNUABM_5.</title>
        <authorList>
            <person name="Kim S.G."/>
            <person name="Lee S.B."/>
            <person name="Kwon J."/>
            <person name="Park S.C."/>
        </authorList>
    </citation>
    <scope>NUCLEOTIDE SEQUENCE [LARGE SCALE GENOMIC DNA]</scope>
</reference>
<evidence type="ECO:0000313" key="2">
    <source>
        <dbReference type="Proteomes" id="UP000596123"/>
    </source>
</evidence>
<evidence type="ECO:0000313" key="1">
    <source>
        <dbReference type="EMBL" id="QQO90364.1"/>
    </source>
</evidence>
<protein>
    <submittedName>
        <fullName evidence="1">Uncharacterized protein</fullName>
    </submittedName>
</protein>
<sequence length="49" mass="5889">MTHLNEDEVNALRRHAEEHWDAFRNNCLDTMSEDEFEELCRKLGLEPDE</sequence>
<accession>A0A7T8IW92</accession>
<dbReference type="Proteomes" id="UP000596123">
    <property type="component" value="Segment"/>
</dbReference>